<dbReference type="InterPro" id="IPR011990">
    <property type="entry name" value="TPR-like_helical_dom_sf"/>
</dbReference>
<reference evidence="3 4" key="1">
    <citation type="submission" date="2018-09" db="EMBL/GenBank/DDBJ databases">
        <title>Altererythrobacter spongiae sp. nov., isolated from a marine sponge.</title>
        <authorList>
            <person name="Zhuang L."/>
            <person name="Luo L."/>
        </authorList>
    </citation>
    <scope>NUCLEOTIDE SEQUENCE [LARGE SCALE GENOMIC DNA]</scope>
    <source>
        <strain evidence="3 4">HN-Y73</strain>
    </source>
</reference>
<name>A0A420EE50_9SPHN</name>
<gene>
    <name evidence="3" type="ORF">D6851_14230</name>
</gene>
<feature type="repeat" description="TPR" evidence="2">
    <location>
        <begin position="73"/>
        <end position="106"/>
    </location>
</feature>
<dbReference type="InterPro" id="IPR026634">
    <property type="entry name" value="TPST-like"/>
</dbReference>
<organism evidence="3 4">
    <name type="scientific">Altericroceibacterium spongiae</name>
    <dbReference type="NCBI Taxonomy" id="2320269"/>
    <lineage>
        <taxon>Bacteria</taxon>
        <taxon>Pseudomonadati</taxon>
        <taxon>Pseudomonadota</taxon>
        <taxon>Alphaproteobacteria</taxon>
        <taxon>Sphingomonadales</taxon>
        <taxon>Erythrobacteraceae</taxon>
        <taxon>Altericroceibacterium</taxon>
    </lineage>
</organism>
<dbReference type="SUPFAM" id="SSF48452">
    <property type="entry name" value="TPR-like"/>
    <property type="match status" value="1"/>
</dbReference>
<dbReference type="Gene3D" id="1.25.40.10">
    <property type="entry name" value="Tetratricopeptide repeat domain"/>
    <property type="match status" value="1"/>
</dbReference>
<dbReference type="SMART" id="SM00028">
    <property type="entry name" value="TPR"/>
    <property type="match status" value="3"/>
</dbReference>
<dbReference type="PANTHER" id="PTHR12788:SF10">
    <property type="entry name" value="PROTEIN-TYROSINE SULFOTRANSFERASE"/>
    <property type="match status" value="1"/>
</dbReference>
<dbReference type="InterPro" id="IPR027417">
    <property type="entry name" value="P-loop_NTPase"/>
</dbReference>
<dbReference type="SUPFAM" id="SSF52540">
    <property type="entry name" value="P-loop containing nucleoside triphosphate hydrolases"/>
    <property type="match status" value="1"/>
</dbReference>
<proteinExistence type="predicted"/>
<accession>A0A420EE50</accession>
<dbReference type="Proteomes" id="UP000284395">
    <property type="component" value="Unassembled WGS sequence"/>
</dbReference>
<keyword evidence="1 3" id="KW-0808">Transferase</keyword>
<dbReference type="InterPro" id="IPR019734">
    <property type="entry name" value="TPR_rpt"/>
</dbReference>
<keyword evidence="2" id="KW-0802">TPR repeat</keyword>
<dbReference type="Gene3D" id="3.40.50.300">
    <property type="entry name" value="P-loop containing nucleotide triphosphate hydrolases"/>
    <property type="match status" value="1"/>
</dbReference>
<comment type="caution">
    <text evidence="3">The sequence shown here is derived from an EMBL/GenBank/DDBJ whole genome shotgun (WGS) entry which is preliminary data.</text>
</comment>
<protein>
    <submittedName>
        <fullName evidence="3">Sulfotransferase family protein</fullName>
    </submittedName>
</protein>
<keyword evidence="4" id="KW-1185">Reference proteome</keyword>
<dbReference type="PROSITE" id="PS50005">
    <property type="entry name" value="TPR"/>
    <property type="match status" value="1"/>
</dbReference>
<dbReference type="GO" id="GO:0008476">
    <property type="term" value="F:protein-tyrosine sulfotransferase activity"/>
    <property type="evidence" value="ECO:0007669"/>
    <property type="project" value="InterPro"/>
</dbReference>
<dbReference type="Pfam" id="PF13432">
    <property type="entry name" value="TPR_16"/>
    <property type="match status" value="1"/>
</dbReference>
<dbReference type="PANTHER" id="PTHR12788">
    <property type="entry name" value="PROTEIN-TYROSINE SULFOTRANSFERASE 2"/>
    <property type="match status" value="1"/>
</dbReference>
<dbReference type="EMBL" id="RAPF01000008">
    <property type="protein sequence ID" value="RKF18948.1"/>
    <property type="molecule type" value="Genomic_DNA"/>
</dbReference>
<dbReference type="Pfam" id="PF13469">
    <property type="entry name" value="Sulfotransfer_3"/>
    <property type="match status" value="1"/>
</dbReference>
<evidence type="ECO:0000313" key="3">
    <source>
        <dbReference type="EMBL" id="RKF18948.1"/>
    </source>
</evidence>
<dbReference type="AlphaFoldDB" id="A0A420EE50"/>
<evidence type="ECO:0000313" key="4">
    <source>
        <dbReference type="Proteomes" id="UP000284395"/>
    </source>
</evidence>
<dbReference type="OrthoDB" id="9800698at2"/>
<evidence type="ECO:0000256" key="1">
    <source>
        <dbReference type="ARBA" id="ARBA00022679"/>
    </source>
</evidence>
<evidence type="ECO:0000256" key="2">
    <source>
        <dbReference type="PROSITE-ProRule" id="PRU00339"/>
    </source>
</evidence>
<sequence>MPVAGRDLYEKGVACEKAGDVSGAFEAYRRSAKASPRVAAPYVGLARILSDNHQRGEAIACLHRAVACEPESAKIRILLGRMLTQDGRLDEAREQFAHALRLDEQAEGAAVGLAGIFEYLGDRMAAAGIYRHLLDAVPCHAEALAGLLGVAEGDALEAALTTAHECLRMASDADAALIGYALGKALAGLHRHDEAFAAWAAANAARRREAGAFDRAGFDARIDRLIGIFSKDFFAARRGWGDSSARPVFIVGLPRSGTTLTEQVLAGHAQIHGAGELDLLTDMATGTPDRLGRPDPAWPETAPELELHHIAAIAHDHLERLDALAPAEALRVIDKQPLNFWHLGLVMLAFPNARIIHCRRDIRDNGLSIFAEDFTPEQRWATDLGDIVHYWRGYRRLMDHWAAAGDLRLIDMRYEDLVRDLEGQSRHLLDFLGLDWDRSVLHFHEKDRAVQTPSRWQVRKPLYNSSSGRWRAYEGQLGPLIAAADDHG</sequence>